<dbReference type="EMBL" id="CP012109">
    <property type="protein sequence ID" value="AKQ64754.1"/>
    <property type="molecule type" value="Genomic_DNA"/>
</dbReference>
<organism evidence="1 2">
    <name type="scientific">Pseudomyxococcus hansupus</name>
    <dbReference type="NCBI Taxonomy" id="1297742"/>
    <lineage>
        <taxon>Bacteria</taxon>
        <taxon>Pseudomonadati</taxon>
        <taxon>Myxococcota</taxon>
        <taxon>Myxococcia</taxon>
        <taxon>Myxococcales</taxon>
        <taxon>Cystobacterineae</taxon>
        <taxon>Myxococcaceae</taxon>
        <taxon>Pseudomyxococcus</taxon>
    </lineage>
</organism>
<accession>A0A0H4WPQ1</accession>
<dbReference type="Proteomes" id="UP000009026">
    <property type="component" value="Chromosome"/>
</dbReference>
<name>A0A0H4WPQ1_9BACT</name>
<dbReference type="PATRIC" id="fig|1297742.4.peg.1687"/>
<evidence type="ECO:0000313" key="1">
    <source>
        <dbReference type="EMBL" id="AKQ64754.1"/>
    </source>
</evidence>
<dbReference type="AlphaFoldDB" id="A0A0H4WPQ1"/>
<protein>
    <submittedName>
        <fullName evidence="1">Uncharacterized protein</fullName>
    </submittedName>
</protein>
<proteinExistence type="predicted"/>
<sequence>MVWGLGLSAQAAPVPMTSDVLAEHLFSAQVQVREGGHQGLVRLVLSAELVEWRRQNPAATSAEVHQHLTGLQQRLAASILASDAMLSEPVAALKLVAFLFTDAQSAAASSPQLRLLVDRTLGASVTTFDTREDLVNGSLRATAWLRARNEVELAVWTAVRRQAAQDATFAFRWNESLGQPVGVDATAPLAQLKSDPQLLVHLDIDAILAHLTSQESFLQEIRRQFELVVVALAAESEQARARLAQLLSICPATPTTSCTPQQRAAATATAEAQQKEIDVASVAAKLLGNLARIANAKEGEKIEKIAAAWFSIVTAINKFDTSVAGLGAAGALTSGASLVLVANVLGAVMTLVGLLGDSGPSLDQQILQHVMALRQEVRALHIEMRERFDHIELALNVIFGTMLQEFDRLNAAIAGNTVALIHVQNQLAEQALRLESVAATILTAIGDVELHDTRADVNQYIGYADTYGHPIPTYGEYTGPENEFHYAATGIATHAAFVVPPSLAIAPGVNPTDILNSYGESSSLSYLARLGSFRDSRVASPSSAFANPSVWNFAAQAYALLALQNPGYARQVNSTRSAQISLEGQRILDVASSFSRPAPQPDSAGHLTNPIFTSLINEHRSALVRFGNQLTTLRTGEVLRRQERNVSVPKTYKVFAPANQPIPESTLPPDLASLTKCTPTSWNPQLTRPTNVTYRTLATELRFANYAYSPTVGQTLELPQLSQCYDVSWVNAREVYSGNTYSRYARLRLAIHTRFRWAAQSDPQPPVFPPRPSKNPDLTWVNAKTATYTWPEIRTHHECLGIHCPTNPPPPIEVEDALLVRWPRDKALFEQSATISTNSALITSAQTRMTAFLQGRQRWYYYRVLTELYNANTPLQVAAADMTRAARQLQAFTRMGFPVALGSDDLLGSLLFGQRSIPVDMASSPQLSNTFATAFNAYACSPTSSPGRSCGGGTFYPLAGQPHLDTTPGSAPAPFPACRSTTLGVPGVTQDDPVGDCMIGGAQARLNALAARYAHYSRLLADGTYVEELPWIASTLDTLPLVDTLVRTNVAH</sequence>
<evidence type="ECO:0000313" key="2">
    <source>
        <dbReference type="Proteomes" id="UP000009026"/>
    </source>
</evidence>
<keyword evidence="2" id="KW-1185">Reference proteome</keyword>
<dbReference type="KEGG" id="mym:A176_001666"/>
<dbReference type="eggNOG" id="ENOG5033S3Q">
    <property type="taxonomic scope" value="Bacteria"/>
</dbReference>
<gene>
    <name evidence="1" type="ORF">A176_001666</name>
</gene>
<reference evidence="1 2" key="1">
    <citation type="journal article" date="2016" name="PLoS ONE">
        <title>Complete Genome Sequence and Comparative Genomics of a Novel Myxobacterium Myxococcus hansupus.</title>
        <authorList>
            <person name="Sharma G."/>
            <person name="Narwani T."/>
            <person name="Subramanian S."/>
        </authorList>
    </citation>
    <scope>NUCLEOTIDE SEQUENCE [LARGE SCALE GENOMIC DNA]</scope>
    <source>
        <strain evidence="2">mixupus</strain>
    </source>
</reference>